<feature type="region of interest" description="Disordered" evidence="1">
    <location>
        <begin position="73"/>
        <end position="97"/>
    </location>
</feature>
<protein>
    <submittedName>
        <fullName evidence="2">Uncharacterized protein</fullName>
    </submittedName>
</protein>
<feature type="compositionally biased region" description="Basic residues" evidence="1">
    <location>
        <begin position="81"/>
        <end position="97"/>
    </location>
</feature>
<evidence type="ECO:0000256" key="1">
    <source>
        <dbReference type="SAM" id="MobiDB-lite"/>
    </source>
</evidence>
<dbReference type="AlphaFoldDB" id="Q1QMX6"/>
<accession>Q1QMX6</accession>
<organism evidence="2 3">
    <name type="scientific">Nitrobacter hamburgensis (strain DSM 10229 / NCIMB 13809 / X14)</name>
    <dbReference type="NCBI Taxonomy" id="323097"/>
    <lineage>
        <taxon>Bacteria</taxon>
        <taxon>Pseudomonadati</taxon>
        <taxon>Pseudomonadota</taxon>
        <taxon>Alphaproteobacteria</taxon>
        <taxon>Hyphomicrobiales</taxon>
        <taxon>Nitrobacteraceae</taxon>
        <taxon>Nitrobacter</taxon>
    </lineage>
</organism>
<dbReference type="STRING" id="323097.Nham_1601"/>
<sequence length="97" mass="11241">MIEPTHHAQYWTPDCRREHYIFCVACGVIAMPRTPKDLADRVAARRCQSWADRTHVSASRLIDMKIALPNPFAEVGEQRQPRKRKASGTKKRARREL</sequence>
<reference evidence="2 3" key="1">
    <citation type="submission" date="2006-03" db="EMBL/GenBank/DDBJ databases">
        <title>Complete sequence of chromosome of Nitrobacter hamburgensis X14.</title>
        <authorList>
            <consortium name="US DOE Joint Genome Institute"/>
            <person name="Copeland A."/>
            <person name="Lucas S."/>
            <person name="Lapidus A."/>
            <person name="Barry K."/>
            <person name="Detter J.C."/>
            <person name="Glavina del Rio T."/>
            <person name="Hammon N."/>
            <person name="Israni S."/>
            <person name="Dalin E."/>
            <person name="Tice H."/>
            <person name="Pitluck S."/>
            <person name="Chain P."/>
            <person name="Malfatti S."/>
            <person name="Shin M."/>
            <person name="Vergez L."/>
            <person name="Schmutz J."/>
            <person name="Larimer F."/>
            <person name="Land M."/>
            <person name="Hauser L."/>
            <person name="Kyrpides N."/>
            <person name="Ivanova N."/>
            <person name="Ward B."/>
            <person name="Arp D."/>
            <person name="Klotz M."/>
            <person name="Stein L."/>
            <person name="O'Mullan G."/>
            <person name="Starkenburg S."/>
            <person name="Sayavedra L."/>
            <person name="Poret-Peterson A.T."/>
            <person name="Gentry M.E."/>
            <person name="Bruce D."/>
            <person name="Richardson P."/>
        </authorList>
    </citation>
    <scope>NUCLEOTIDE SEQUENCE [LARGE SCALE GENOMIC DNA]</scope>
    <source>
        <strain evidence="3">DSM 10229 / NCIMB 13809 / X14</strain>
    </source>
</reference>
<dbReference type="HOGENOM" id="CLU_2343830_0_0_5"/>
<evidence type="ECO:0000313" key="3">
    <source>
        <dbReference type="Proteomes" id="UP000001953"/>
    </source>
</evidence>
<proteinExistence type="predicted"/>
<evidence type="ECO:0000313" key="2">
    <source>
        <dbReference type="EMBL" id="ABE62421.1"/>
    </source>
</evidence>
<dbReference type="Proteomes" id="UP000001953">
    <property type="component" value="Chromosome"/>
</dbReference>
<keyword evidence="3" id="KW-1185">Reference proteome</keyword>
<dbReference type="KEGG" id="nha:Nham_1601"/>
<name>Q1QMX6_NITHX</name>
<gene>
    <name evidence="2" type="ordered locus">Nham_1601</name>
</gene>
<dbReference type="EMBL" id="CP000319">
    <property type="protein sequence ID" value="ABE62421.1"/>
    <property type="molecule type" value="Genomic_DNA"/>
</dbReference>